<dbReference type="PANTHER" id="PTHR30250">
    <property type="entry name" value="PST FAMILY PREDICTED COLANIC ACID TRANSPORTER"/>
    <property type="match status" value="1"/>
</dbReference>
<evidence type="ECO:0000256" key="2">
    <source>
        <dbReference type="ARBA" id="ARBA00022475"/>
    </source>
</evidence>
<sequence length="512" mass="58069">MSDKSVNQTISISSHTIVKNSLFNLAGQIIPIIAVIIALPVLISYLGVERFGLLSILWMLMWYSSMLDLGLGRTTTKFVSELLAQSKFREIPKIFWTSASIQVVMGLLIGMFLYSVSPFIVVKLLKVSTHYINETKLSLYFISLAVPLILISTSFQGLLEAYQRFDLVNLVLTLTKLGVLILSIFGAILNFGLSGIVFLIVMFRLFVILILGFIDFKVCPELKNFSVDLKTFSKLLSFGGWLTVSNIVIPILTYVDRFLISYFLSAAVLAYYTAPFEIVQRMWIVPISLTMTLFPAFSAFKALEDQSKLENAFTKSIKYTFLILFPVVFIIAIFSADILKVWLGPEFQTQSSVIFQLLAFGFFISSICGFPLILLQSYGRPDLVAKVSLAELFLYIPFVSFLILELGLKGAALGWLLRSFVEGVFLFYFVFNYKIVSFGNFFNNTVRQLVLISIVMVLGIFLIKFFFTTFELKFVFSLTLLLIFALYVWFFVIDENERVSIRSFAKIKATFK</sequence>
<feature type="transmembrane region" description="Helical" evidence="6">
    <location>
        <begin position="424"/>
        <end position="442"/>
    </location>
</feature>
<evidence type="ECO:0000256" key="4">
    <source>
        <dbReference type="ARBA" id="ARBA00022989"/>
    </source>
</evidence>
<keyword evidence="4 6" id="KW-1133">Transmembrane helix</keyword>
<keyword evidence="8" id="KW-1185">Reference proteome</keyword>
<feature type="transmembrane region" description="Helical" evidence="6">
    <location>
        <begin position="449"/>
        <end position="468"/>
    </location>
</feature>
<protein>
    <submittedName>
        <fullName evidence="7">Membrane protein involved in the export of O-antigen and teichoic acid</fullName>
    </submittedName>
</protein>
<evidence type="ECO:0000256" key="1">
    <source>
        <dbReference type="ARBA" id="ARBA00004651"/>
    </source>
</evidence>
<dbReference type="GO" id="GO:0005886">
    <property type="term" value="C:plasma membrane"/>
    <property type="evidence" value="ECO:0007669"/>
    <property type="project" value="UniProtKB-SubCell"/>
</dbReference>
<dbReference type="InterPro" id="IPR002797">
    <property type="entry name" value="Polysacc_synth"/>
</dbReference>
<keyword evidence="3 6" id="KW-0812">Transmembrane</keyword>
<dbReference type="EMBL" id="FAOO01000015">
    <property type="protein sequence ID" value="CUU07761.1"/>
    <property type="molecule type" value="Genomic_DNA"/>
</dbReference>
<feature type="transmembrane region" description="Helical" evidence="6">
    <location>
        <begin position="137"/>
        <end position="155"/>
    </location>
</feature>
<gene>
    <name evidence="7" type="ORF">JGI1_01901</name>
</gene>
<feature type="transmembrane region" description="Helical" evidence="6">
    <location>
        <begin position="474"/>
        <end position="493"/>
    </location>
</feature>
<feature type="transmembrane region" description="Helical" evidence="6">
    <location>
        <begin position="167"/>
        <end position="189"/>
    </location>
</feature>
<keyword evidence="5 6" id="KW-0472">Membrane</keyword>
<dbReference type="PANTHER" id="PTHR30250:SF26">
    <property type="entry name" value="PSMA PROTEIN"/>
    <property type="match status" value="1"/>
</dbReference>
<feature type="transmembrane region" description="Helical" evidence="6">
    <location>
        <begin position="354"/>
        <end position="375"/>
    </location>
</feature>
<accession>A0A0S4NC90</accession>
<feature type="transmembrane region" description="Helical" evidence="6">
    <location>
        <begin position="51"/>
        <end position="73"/>
    </location>
</feature>
<feature type="transmembrane region" description="Helical" evidence="6">
    <location>
        <begin position="21"/>
        <end position="45"/>
    </location>
</feature>
<feature type="transmembrane region" description="Helical" evidence="6">
    <location>
        <begin position="282"/>
        <end position="300"/>
    </location>
</feature>
<evidence type="ECO:0000313" key="8">
    <source>
        <dbReference type="Proteomes" id="UP000320623"/>
    </source>
</evidence>
<evidence type="ECO:0000313" key="7">
    <source>
        <dbReference type="EMBL" id="CUU07761.1"/>
    </source>
</evidence>
<dbReference type="InterPro" id="IPR050833">
    <property type="entry name" value="Poly_Biosynth_Transport"/>
</dbReference>
<keyword evidence="2" id="KW-1003">Cell membrane</keyword>
<feature type="transmembrane region" description="Helical" evidence="6">
    <location>
        <begin position="235"/>
        <end position="255"/>
    </location>
</feature>
<feature type="transmembrane region" description="Helical" evidence="6">
    <location>
        <begin position="321"/>
        <end position="342"/>
    </location>
</feature>
<evidence type="ECO:0000256" key="3">
    <source>
        <dbReference type="ARBA" id="ARBA00022692"/>
    </source>
</evidence>
<dbReference type="CDD" id="cd13128">
    <property type="entry name" value="MATE_Wzx_like"/>
    <property type="match status" value="1"/>
</dbReference>
<name>A0A0S4NC90_9BACT</name>
<dbReference type="STRING" id="1643428.GCA_001442855_01863"/>
<evidence type="ECO:0000256" key="6">
    <source>
        <dbReference type="SAM" id="Phobius"/>
    </source>
</evidence>
<reference evidence="8" key="1">
    <citation type="submission" date="2015-11" db="EMBL/GenBank/DDBJ databases">
        <authorList>
            <person name="Varghese N."/>
        </authorList>
    </citation>
    <scope>NUCLEOTIDE SEQUENCE [LARGE SCALE GENOMIC DNA]</scope>
</reference>
<organism evidence="7 8">
    <name type="scientific">Candidatus Thermokryptus mobilis</name>
    <dbReference type="NCBI Taxonomy" id="1643428"/>
    <lineage>
        <taxon>Bacteria</taxon>
        <taxon>Pseudomonadati</taxon>
        <taxon>Candidatus Kryptoniota</taxon>
        <taxon>Candidatus Thermokryptus</taxon>
    </lineage>
</organism>
<proteinExistence type="predicted"/>
<comment type="subcellular location">
    <subcellularLocation>
        <location evidence="1">Cell membrane</location>
        <topology evidence="1">Multi-pass membrane protein</topology>
    </subcellularLocation>
</comment>
<feature type="transmembrane region" description="Helical" evidence="6">
    <location>
        <begin position="195"/>
        <end position="214"/>
    </location>
</feature>
<dbReference type="RefSeq" id="WP_140945622.1">
    <property type="nucleotide sequence ID" value="NZ_FAOO01000015.1"/>
</dbReference>
<feature type="transmembrane region" description="Helical" evidence="6">
    <location>
        <begin position="94"/>
        <end position="117"/>
    </location>
</feature>
<dbReference type="Proteomes" id="UP000320623">
    <property type="component" value="Unassembled WGS sequence"/>
</dbReference>
<dbReference type="Pfam" id="PF01943">
    <property type="entry name" value="Polysacc_synt"/>
    <property type="match status" value="1"/>
</dbReference>
<dbReference type="OrthoDB" id="9812647at2"/>
<feature type="transmembrane region" description="Helical" evidence="6">
    <location>
        <begin position="387"/>
        <end position="404"/>
    </location>
</feature>
<dbReference type="AlphaFoldDB" id="A0A0S4NC90"/>
<evidence type="ECO:0000256" key="5">
    <source>
        <dbReference type="ARBA" id="ARBA00023136"/>
    </source>
</evidence>